<feature type="region of interest" description="Disordered" evidence="2">
    <location>
        <begin position="557"/>
        <end position="577"/>
    </location>
</feature>
<keyword evidence="7" id="KW-1185">Reference proteome</keyword>
<evidence type="ECO:0000259" key="5">
    <source>
        <dbReference type="PROSITE" id="PS51182"/>
    </source>
</evidence>
<dbReference type="InterPro" id="IPR016130">
    <property type="entry name" value="Tyr_Pase_AS"/>
</dbReference>
<dbReference type="AlphaFoldDB" id="A0AAD2D6M6"/>
<dbReference type="PANTHER" id="PTHR12305">
    <property type="entry name" value="PHOSPHATASE WITH HOMOLOGY TO TENSIN"/>
    <property type="match status" value="1"/>
</dbReference>
<dbReference type="SUPFAM" id="SSF52799">
    <property type="entry name" value="(Phosphotyrosine protein) phosphatases II"/>
    <property type="match status" value="1"/>
</dbReference>
<feature type="region of interest" description="Disordered" evidence="2">
    <location>
        <begin position="613"/>
        <end position="675"/>
    </location>
</feature>
<comment type="caution">
    <text evidence="6">The sequence shown here is derived from an EMBL/GenBank/DDBJ whole genome shotgun (WGS) entry which is preliminary data.</text>
</comment>
<feature type="compositionally biased region" description="Acidic residues" evidence="2">
    <location>
        <begin position="635"/>
        <end position="644"/>
    </location>
</feature>
<dbReference type="InterPro" id="IPR000387">
    <property type="entry name" value="Tyr_Pase_dom"/>
</dbReference>
<evidence type="ECO:0000256" key="1">
    <source>
        <dbReference type="ARBA" id="ARBA00022801"/>
    </source>
</evidence>
<dbReference type="PROSITE" id="PS00383">
    <property type="entry name" value="TYR_PHOSPHATASE_1"/>
    <property type="match status" value="1"/>
</dbReference>
<evidence type="ECO:0000259" key="4">
    <source>
        <dbReference type="PROSITE" id="PS51181"/>
    </source>
</evidence>
<dbReference type="Gene3D" id="3.90.190.10">
    <property type="entry name" value="Protein tyrosine phosphatase superfamily"/>
    <property type="match status" value="1"/>
</dbReference>
<keyword evidence="1" id="KW-0378">Hydrolase</keyword>
<feature type="domain" description="C2 tensin-type" evidence="5">
    <location>
        <begin position="187"/>
        <end position="323"/>
    </location>
</feature>
<dbReference type="SMART" id="SM01326">
    <property type="entry name" value="PTEN_C2"/>
    <property type="match status" value="1"/>
</dbReference>
<name>A0AAD2D6M6_EUPCR</name>
<dbReference type="PROSITE" id="PS50056">
    <property type="entry name" value="TYR_PHOSPHATASE_2"/>
    <property type="match status" value="1"/>
</dbReference>
<dbReference type="InterPro" id="IPR029023">
    <property type="entry name" value="Tensin_phosphatase"/>
</dbReference>
<accession>A0AAD2D6M6</accession>
<dbReference type="EMBL" id="CAMPGE010024795">
    <property type="protein sequence ID" value="CAI2382612.1"/>
    <property type="molecule type" value="Genomic_DNA"/>
</dbReference>
<dbReference type="GO" id="GO:0016314">
    <property type="term" value="F:phosphatidylinositol-3,4,5-trisphosphate 3-phosphatase activity"/>
    <property type="evidence" value="ECO:0007669"/>
    <property type="project" value="TreeGrafter"/>
</dbReference>
<dbReference type="GO" id="GO:0005829">
    <property type="term" value="C:cytosol"/>
    <property type="evidence" value="ECO:0007669"/>
    <property type="project" value="TreeGrafter"/>
</dbReference>
<dbReference type="InterPro" id="IPR029021">
    <property type="entry name" value="Prot-tyrosine_phosphatase-like"/>
</dbReference>
<feature type="compositionally biased region" description="Basic and acidic residues" evidence="2">
    <location>
        <begin position="657"/>
        <end position="675"/>
    </location>
</feature>
<reference evidence="6" key="1">
    <citation type="submission" date="2023-07" db="EMBL/GenBank/DDBJ databases">
        <authorList>
            <consortium name="AG Swart"/>
            <person name="Singh M."/>
            <person name="Singh A."/>
            <person name="Seah K."/>
            <person name="Emmerich C."/>
        </authorList>
    </citation>
    <scope>NUCLEOTIDE SEQUENCE</scope>
    <source>
        <strain evidence="6">DP1</strain>
    </source>
</reference>
<evidence type="ECO:0000259" key="3">
    <source>
        <dbReference type="PROSITE" id="PS50056"/>
    </source>
</evidence>
<evidence type="ECO:0000313" key="6">
    <source>
        <dbReference type="EMBL" id="CAI2382612.1"/>
    </source>
</evidence>
<dbReference type="PROSITE" id="PS51181">
    <property type="entry name" value="PPASE_TENSIN"/>
    <property type="match status" value="1"/>
</dbReference>
<evidence type="ECO:0000313" key="7">
    <source>
        <dbReference type="Proteomes" id="UP001295684"/>
    </source>
</evidence>
<dbReference type="Proteomes" id="UP001295684">
    <property type="component" value="Unassembled WGS sequence"/>
</dbReference>
<dbReference type="InterPro" id="IPR051281">
    <property type="entry name" value="Dual-spec_lipid-protein_phosph"/>
</dbReference>
<dbReference type="PROSITE" id="PS51182">
    <property type="entry name" value="C2_TENSIN"/>
    <property type="match status" value="1"/>
</dbReference>
<dbReference type="Pfam" id="PF22784">
    <property type="entry name" value="PTP-SAK"/>
    <property type="match status" value="1"/>
</dbReference>
<feature type="domain" description="Phosphatase tensin-type" evidence="4">
    <location>
        <begin position="13"/>
        <end position="183"/>
    </location>
</feature>
<dbReference type="InterPro" id="IPR057023">
    <property type="entry name" value="PTP-SAK"/>
</dbReference>
<evidence type="ECO:0008006" key="8">
    <source>
        <dbReference type="Google" id="ProtNLM"/>
    </source>
</evidence>
<protein>
    <recommendedName>
        <fullName evidence="8">Phosphatidylinositol-3,4,5-trisphosphate 3-phosphatase</fullName>
    </recommendedName>
</protein>
<organism evidence="6 7">
    <name type="scientific">Euplotes crassus</name>
    <dbReference type="NCBI Taxonomy" id="5936"/>
    <lineage>
        <taxon>Eukaryota</taxon>
        <taxon>Sar</taxon>
        <taxon>Alveolata</taxon>
        <taxon>Ciliophora</taxon>
        <taxon>Intramacronucleata</taxon>
        <taxon>Spirotrichea</taxon>
        <taxon>Hypotrichia</taxon>
        <taxon>Euplotida</taxon>
        <taxon>Euplotidae</taxon>
        <taxon>Moneuplotes</taxon>
    </lineage>
</organism>
<evidence type="ECO:0000256" key="2">
    <source>
        <dbReference type="SAM" id="MobiDB-lite"/>
    </source>
</evidence>
<feature type="region of interest" description="Disordered" evidence="2">
    <location>
        <begin position="505"/>
        <end position="529"/>
    </location>
</feature>
<dbReference type="Gene3D" id="2.60.40.1110">
    <property type="match status" value="1"/>
</dbReference>
<proteinExistence type="predicted"/>
<feature type="domain" description="Tyrosine specific protein phosphatases" evidence="3">
    <location>
        <begin position="97"/>
        <end position="157"/>
    </location>
</feature>
<sequence length="675" mass="77823">MNWLRKIVSGKRRRLKKDNYDLDITYITRRIIAMSFPAVGFEKMYRNAMSDVVTYLDQNHGGHYRVYNMSGRTYDYSKFHGEVESYPWEDHHPPNIDILFKSCHSMYEYLLKNNENVIVVHCNAGKGRTGTSISCFLIYSGLSATAEDAMTYYGRKRFSTGKGVTQPSQKRYIKYFEQIYKAKVKSPEKKLMKSLSFKGVPFLNGDNAKIYFEIVDTKTMDVVYSSKQANMVKYSFFGQHLDMLQCYELLPADDIDLILSGDLIFKIRNGYGFGNSVLCRFSINSSFLGSQIDLTKQELDPNHFKKDTRFPEYFNICLRTEKGCPDCDSSKELNELCQECIKDLEEELSGWSYIQGTLHDLFEDPKKIPSYKKALKIHFLGAKPDYEETLELAAEEISKVKLITGSVRKGTNHQDMNIEMGDKKQISVSKKYFNRYSSDEPSKSQSNESSPHRMKRAGTLFEDLLNENNEYMPDFNQEIHRKHTYFVKPEKLLSENQEAQIEEGKYEFDIPDGESNSNSGNSLDEEDIDHDTPYWKRREIAEGSLYQDILQSNIEKAVVQREPSKQSSKANYGEEDKEESLAAHFAYVDNKDNINNDITHVKRGGTVYKKKVTNPAHLSQKFPQAKPQPDFSSSSDEDDEEEGTSFDIINRSSVYSNKDKKPAKYKDDKDPFAGF</sequence>
<feature type="region of interest" description="Disordered" evidence="2">
    <location>
        <begin position="435"/>
        <end position="454"/>
    </location>
</feature>
<dbReference type="InterPro" id="IPR014020">
    <property type="entry name" value="Tensin_C2-dom"/>
</dbReference>
<gene>
    <name evidence="6" type="ORF">ECRASSUSDP1_LOCUS24090</name>
</gene>